<proteinExistence type="predicted"/>
<dbReference type="AlphaFoldDB" id="A0A1Y2B4A4"/>
<evidence type="ECO:0000256" key="1">
    <source>
        <dbReference type="SAM" id="MobiDB-lite"/>
    </source>
</evidence>
<feature type="compositionally biased region" description="Basic and acidic residues" evidence="1">
    <location>
        <begin position="210"/>
        <end position="220"/>
    </location>
</feature>
<dbReference type="Gene3D" id="1.20.58.1070">
    <property type="match status" value="1"/>
</dbReference>
<feature type="region of interest" description="Disordered" evidence="1">
    <location>
        <begin position="142"/>
        <end position="167"/>
    </location>
</feature>
<accession>A0A1Y2B4A4</accession>
<dbReference type="EMBL" id="MCFC01000025">
    <property type="protein sequence ID" value="ORY29564.1"/>
    <property type="molecule type" value="Genomic_DNA"/>
</dbReference>
<protein>
    <recommendedName>
        <fullName evidence="4">Survival motor neuron interacting protein 1-domain-containing protein</fullName>
    </recommendedName>
</protein>
<feature type="region of interest" description="Disordered" evidence="1">
    <location>
        <begin position="179"/>
        <end position="232"/>
    </location>
</feature>
<feature type="region of interest" description="Disordered" evidence="1">
    <location>
        <begin position="366"/>
        <end position="398"/>
    </location>
</feature>
<name>A0A1Y2B4A4_9TREE</name>
<reference evidence="2 3" key="1">
    <citation type="submission" date="2016-07" db="EMBL/GenBank/DDBJ databases">
        <title>Pervasive Adenine N6-methylation of Active Genes in Fungi.</title>
        <authorList>
            <consortium name="DOE Joint Genome Institute"/>
            <person name="Mondo S.J."/>
            <person name="Dannebaum R.O."/>
            <person name="Kuo R.C."/>
            <person name="Labutti K."/>
            <person name="Haridas S."/>
            <person name="Kuo A."/>
            <person name="Salamov A."/>
            <person name="Ahrendt S.R."/>
            <person name="Lipzen A."/>
            <person name="Sullivan W."/>
            <person name="Andreopoulos W.B."/>
            <person name="Clum A."/>
            <person name="Lindquist E."/>
            <person name="Daum C."/>
            <person name="Ramamoorthy G.K."/>
            <person name="Gryganskyi A."/>
            <person name="Culley D."/>
            <person name="Magnuson J.K."/>
            <person name="James T.Y."/>
            <person name="O'Malley M.A."/>
            <person name="Stajich J.E."/>
            <person name="Spatafora J.W."/>
            <person name="Visel A."/>
            <person name="Grigoriev I.V."/>
        </authorList>
    </citation>
    <scope>NUCLEOTIDE SEQUENCE [LARGE SCALE GENOMIC DNA]</scope>
    <source>
        <strain evidence="2 3">68-887.2</strain>
    </source>
</reference>
<feature type="region of interest" description="Disordered" evidence="1">
    <location>
        <begin position="1"/>
        <end position="36"/>
    </location>
</feature>
<dbReference type="InterPro" id="IPR035426">
    <property type="entry name" value="Gemin2/Brr1"/>
</dbReference>
<organism evidence="2 3">
    <name type="scientific">Naematelia encephala</name>
    <dbReference type="NCBI Taxonomy" id="71784"/>
    <lineage>
        <taxon>Eukaryota</taxon>
        <taxon>Fungi</taxon>
        <taxon>Dikarya</taxon>
        <taxon>Basidiomycota</taxon>
        <taxon>Agaricomycotina</taxon>
        <taxon>Tremellomycetes</taxon>
        <taxon>Tremellales</taxon>
        <taxon>Naemateliaceae</taxon>
        <taxon>Naematelia</taxon>
    </lineage>
</organism>
<feature type="compositionally biased region" description="Acidic residues" evidence="1">
    <location>
        <begin position="197"/>
        <end position="209"/>
    </location>
</feature>
<evidence type="ECO:0008006" key="4">
    <source>
        <dbReference type="Google" id="ProtNLM"/>
    </source>
</evidence>
<evidence type="ECO:0000313" key="3">
    <source>
        <dbReference type="Proteomes" id="UP000193986"/>
    </source>
</evidence>
<feature type="compositionally biased region" description="Acidic residues" evidence="1">
    <location>
        <begin position="17"/>
        <end position="28"/>
    </location>
</feature>
<gene>
    <name evidence="2" type="ORF">BCR39DRAFT_532151</name>
</gene>
<sequence>MARPQQNVYRRKRAQEDQEDGIEEDTEQEGYTRGHVLPVANLPVDWDGEVEDGATYLALAIRQGATLPSFTRAPNPYREVTPPPPPAPTTVVSELIDGEETEGGDAKMVAGPSRHPALPLGSWEVLFPIHFINYRNHLASLPSPPTRSQSDSRPQPPPSTQRYEWRSYIDGRPRKRRFVRLNPDGTLYDTQPIENTQDQEQDLNQDQDQNENHYEDRGENEGQDEIDEEESMNAGIRWEHILEDEEERHRPSYPLISTLRDYTTTQIIKILSHLTSFLNHTLDDLPPPSSDSTDPLPNPWSSHHATWAFSLLLLLEPRLASSEIAVLRDLARACIRAGAWRWFEAVVRGQVDEGWTWASGPELEKRKGEVEEKGQGQIVSEEKGQLVSEEEKEKGQLKSELEKEMGVQAYLARCWMVVYAVAAGWGQTDLIGELEATFR</sequence>
<dbReference type="GO" id="GO:0000387">
    <property type="term" value="P:spliceosomal snRNP assembly"/>
    <property type="evidence" value="ECO:0007669"/>
    <property type="project" value="InterPro"/>
</dbReference>
<dbReference type="InParanoid" id="A0A1Y2B4A4"/>
<feature type="compositionally biased region" description="Acidic residues" evidence="1">
    <location>
        <begin position="221"/>
        <end position="231"/>
    </location>
</feature>
<dbReference type="OrthoDB" id="428895at2759"/>
<dbReference type="Proteomes" id="UP000193986">
    <property type="component" value="Unassembled WGS sequence"/>
</dbReference>
<keyword evidence="3" id="KW-1185">Reference proteome</keyword>
<comment type="caution">
    <text evidence="2">The sequence shown here is derived from an EMBL/GenBank/DDBJ whole genome shotgun (WGS) entry which is preliminary data.</text>
</comment>
<dbReference type="Pfam" id="PF04938">
    <property type="entry name" value="SIP1"/>
    <property type="match status" value="1"/>
</dbReference>
<evidence type="ECO:0000313" key="2">
    <source>
        <dbReference type="EMBL" id="ORY29564.1"/>
    </source>
</evidence>